<evidence type="ECO:0000313" key="3">
    <source>
        <dbReference type="Proteomes" id="UP000266841"/>
    </source>
</evidence>
<dbReference type="Proteomes" id="UP000266841">
    <property type="component" value="Unassembled WGS sequence"/>
</dbReference>
<evidence type="ECO:0000313" key="2">
    <source>
        <dbReference type="EMBL" id="EJK54359.1"/>
    </source>
</evidence>
<feature type="non-terminal residue" evidence="2">
    <location>
        <position position="76"/>
    </location>
</feature>
<dbReference type="AlphaFoldDB" id="K0RPV2"/>
<feature type="compositionally biased region" description="Basic residues" evidence="1">
    <location>
        <begin position="65"/>
        <end position="76"/>
    </location>
</feature>
<proteinExistence type="predicted"/>
<feature type="region of interest" description="Disordered" evidence="1">
    <location>
        <begin position="1"/>
        <end position="76"/>
    </location>
</feature>
<accession>K0RPV2</accession>
<organism evidence="2 3">
    <name type="scientific">Thalassiosira oceanica</name>
    <name type="common">Marine diatom</name>
    <dbReference type="NCBI Taxonomy" id="159749"/>
    <lineage>
        <taxon>Eukaryota</taxon>
        <taxon>Sar</taxon>
        <taxon>Stramenopiles</taxon>
        <taxon>Ochrophyta</taxon>
        <taxon>Bacillariophyta</taxon>
        <taxon>Coscinodiscophyceae</taxon>
        <taxon>Thalassiosirophycidae</taxon>
        <taxon>Thalassiosirales</taxon>
        <taxon>Thalassiosiraceae</taxon>
        <taxon>Thalassiosira</taxon>
    </lineage>
</organism>
<gene>
    <name evidence="2" type="ORF">THAOC_26020</name>
</gene>
<feature type="compositionally biased region" description="Low complexity" evidence="1">
    <location>
        <begin position="38"/>
        <end position="54"/>
    </location>
</feature>
<protein>
    <submittedName>
        <fullName evidence="2">Uncharacterized protein</fullName>
    </submittedName>
</protein>
<dbReference type="EMBL" id="AGNL01035934">
    <property type="protein sequence ID" value="EJK54359.1"/>
    <property type="molecule type" value="Genomic_DNA"/>
</dbReference>
<name>K0RPV2_THAOC</name>
<sequence>MPVSKDSKDRGDQSSDERRGQPPPTRPRGRRPAPAAPPGRAQEAAAGREGAATAGRRDLTSRRAVPCRHHVAPPPE</sequence>
<evidence type="ECO:0000256" key="1">
    <source>
        <dbReference type="SAM" id="MobiDB-lite"/>
    </source>
</evidence>
<reference evidence="2 3" key="1">
    <citation type="journal article" date="2012" name="Genome Biol.">
        <title>Genome and low-iron response of an oceanic diatom adapted to chronic iron limitation.</title>
        <authorList>
            <person name="Lommer M."/>
            <person name="Specht M."/>
            <person name="Roy A.S."/>
            <person name="Kraemer L."/>
            <person name="Andreson R."/>
            <person name="Gutowska M.A."/>
            <person name="Wolf J."/>
            <person name="Bergner S.V."/>
            <person name="Schilhabel M.B."/>
            <person name="Klostermeier U.C."/>
            <person name="Beiko R.G."/>
            <person name="Rosenstiel P."/>
            <person name="Hippler M."/>
            <person name="Laroche J."/>
        </authorList>
    </citation>
    <scope>NUCLEOTIDE SEQUENCE [LARGE SCALE GENOMIC DNA]</scope>
    <source>
        <strain evidence="2 3">CCMP1005</strain>
    </source>
</reference>
<feature type="compositionally biased region" description="Basic and acidic residues" evidence="1">
    <location>
        <begin position="1"/>
        <end position="20"/>
    </location>
</feature>
<keyword evidence="3" id="KW-1185">Reference proteome</keyword>
<comment type="caution">
    <text evidence="2">The sequence shown here is derived from an EMBL/GenBank/DDBJ whole genome shotgun (WGS) entry which is preliminary data.</text>
</comment>